<evidence type="ECO:0000256" key="2">
    <source>
        <dbReference type="ARBA" id="ARBA00001958"/>
    </source>
</evidence>
<evidence type="ECO:0000256" key="6">
    <source>
        <dbReference type="ARBA" id="ARBA00012102"/>
    </source>
</evidence>
<evidence type="ECO:0000313" key="17">
    <source>
        <dbReference type="EMBL" id="TDY00443.1"/>
    </source>
</evidence>
<evidence type="ECO:0000313" key="18">
    <source>
        <dbReference type="Proteomes" id="UP000294914"/>
    </source>
</evidence>
<comment type="subcellular location">
    <subcellularLocation>
        <location evidence="3 16">Cytoplasm</location>
    </subcellularLocation>
</comment>
<evidence type="ECO:0000256" key="8">
    <source>
        <dbReference type="ARBA" id="ARBA00022679"/>
    </source>
</evidence>
<dbReference type="GO" id="GO:0005737">
    <property type="term" value="C:cytoplasm"/>
    <property type="evidence" value="ECO:0007669"/>
    <property type="project" value="UniProtKB-SubCell"/>
</dbReference>
<keyword evidence="13 16" id="KW-0173">Coenzyme A biosynthesis</keyword>
<comment type="function">
    <text evidence="16">Catalyzes the phosphorylation of pantothenate (Pan), the first step in CoA biosynthesis.</text>
</comment>
<comment type="cofactor">
    <cofactor evidence="2">
        <name>K(+)</name>
        <dbReference type="ChEBI" id="CHEBI:29103"/>
    </cofactor>
</comment>
<comment type="similarity">
    <text evidence="14 16">Belongs to the type III pantothenate kinase family.</text>
</comment>
<keyword evidence="7 16" id="KW-0963">Cytoplasm</keyword>
<protein>
    <recommendedName>
        <fullName evidence="15 16">Type III pantothenate kinase</fullName>
        <ecNumber evidence="6 16">2.7.1.33</ecNumber>
    </recommendedName>
    <alternativeName>
        <fullName evidence="16">PanK-III</fullName>
    </alternativeName>
    <alternativeName>
        <fullName evidence="16">Pantothenic acid kinase</fullName>
    </alternativeName>
</protein>
<evidence type="ECO:0000256" key="14">
    <source>
        <dbReference type="ARBA" id="ARBA00038036"/>
    </source>
</evidence>
<organism evidence="17 18">
    <name type="scientific">Thiohalophilus thiocyanatoxydans</name>
    <dbReference type="NCBI Taxonomy" id="381308"/>
    <lineage>
        <taxon>Bacteria</taxon>
        <taxon>Pseudomonadati</taxon>
        <taxon>Pseudomonadota</taxon>
        <taxon>Gammaproteobacteria</taxon>
        <taxon>Thiohalomonadales</taxon>
        <taxon>Thiohalophilaceae</taxon>
        <taxon>Thiohalophilus</taxon>
    </lineage>
</organism>
<evidence type="ECO:0000256" key="11">
    <source>
        <dbReference type="ARBA" id="ARBA00022840"/>
    </source>
</evidence>
<feature type="binding site" evidence="16">
    <location>
        <begin position="101"/>
        <end position="104"/>
    </location>
    <ligand>
        <name>substrate</name>
    </ligand>
</feature>
<dbReference type="RefSeq" id="WP_166668823.1">
    <property type="nucleotide sequence ID" value="NZ_SOQX01000005.1"/>
</dbReference>
<dbReference type="InterPro" id="IPR043129">
    <property type="entry name" value="ATPase_NBD"/>
</dbReference>
<evidence type="ECO:0000256" key="9">
    <source>
        <dbReference type="ARBA" id="ARBA00022741"/>
    </source>
</evidence>
<dbReference type="HAMAP" id="MF_01274">
    <property type="entry name" value="Pantothen_kinase_3"/>
    <property type="match status" value="1"/>
</dbReference>
<evidence type="ECO:0000256" key="5">
    <source>
        <dbReference type="ARBA" id="ARBA00011738"/>
    </source>
</evidence>
<keyword evidence="8 16" id="KW-0808">Transferase</keyword>
<comment type="cofactor">
    <cofactor evidence="16">
        <name>NH4(+)</name>
        <dbReference type="ChEBI" id="CHEBI:28938"/>
    </cofactor>
    <cofactor evidence="16">
        <name>K(+)</name>
        <dbReference type="ChEBI" id="CHEBI:29103"/>
    </cofactor>
    <text evidence="16">A monovalent cation. Ammonium or potassium.</text>
</comment>
<dbReference type="InterPro" id="IPR004619">
    <property type="entry name" value="Type_III_PanK"/>
</dbReference>
<feature type="binding site" evidence="16">
    <location>
        <position position="123"/>
    </location>
    <ligand>
        <name>K(+)</name>
        <dbReference type="ChEBI" id="CHEBI:29103"/>
    </ligand>
</feature>
<dbReference type="SUPFAM" id="SSF53067">
    <property type="entry name" value="Actin-like ATPase domain"/>
    <property type="match status" value="2"/>
</dbReference>
<sequence>MQLLIDFGNTRIKWALLQAGELHSGDEAIYTEAELAPLFESWWADLPAPTRVLCASVADQTCFARLEQWCLQRWQLPVARLQAVSRQQGVTNAYADAHTLGSDRWAALIGAHRLTDRHAGIIDCGSAITIDLLRPDGLHQGGYIVPGLWMMQRCLLERTGRINTAPALSNDLAPGDSSASCISHGALRSVTALLDRLMVDLQSQYDPRLQWLLTGGDAPHIQAHLREPGRLVPDLVLQGLACVAQE</sequence>
<evidence type="ECO:0000256" key="10">
    <source>
        <dbReference type="ARBA" id="ARBA00022777"/>
    </source>
</evidence>
<keyword evidence="12 16" id="KW-0630">Potassium</keyword>
<feature type="binding site" evidence="16">
    <location>
        <position position="126"/>
    </location>
    <ligand>
        <name>ATP</name>
        <dbReference type="ChEBI" id="CHEBI:30616"/>
    </ligand>
</feature>
<accession>A0A4R8IT76</accession>
<keyword evidence="16" id="KW-0479">Metal-binding</keyword>
<evidence type="ECO:0000256" key="12">
    <source>
        <dbReference type="ARBA" id="ARBA00022958"/>
    </source>
</evidence>
<dbReference type="UniPathway" id="UPA00241">
    <property type="reaction ID" value="UER00352"/>
</dbReference>
<dbReference type="GO" id="GO:0005524">
    <property type="term" value="F:ATP binding"/>
    <property type="evidence" value="ECO:0007669"/>
    <property type="project" value="UniProtKB-UniRule"/>
</dbReference>
<evidence type="ECO:0000256" key="1">
    <source>
        <dbReference type="ARBA" id="ARBA00001206"/>
    </source>
</evidence>
<dbReference type="PANTHER" id="PTHR34265">
    <property type="entry name" value="TYPE III PANTOTHENATE KINASE"/>
    <property type="match status" value="1"/>
</dbReference>
<dbReference type="Gene3D" id="3.30.420.40">
    <property type="match status" value="2"/>
</dbReference>
<keyword evidence="10 16" id="KW-0418">Kinase</keyword>
<dbReference type="Proteomes" id="UP000294914">
    <property type="component" value="Unassembled WGS sequence"/>
</dbReference>
<dbReference type="EMBL" id="SOQX01000005">
    <property type="protein sequence ID" value="TDY00443.1"/>
    <property type="molecule type" value="Genomic_DNA"/>
</dbReference>
<evidence type="ECO:0000256" key="15">
    <source>
        <dbReference type="ARBA" id="ARBA00040883"/>
    </source>
</evidence>
<comment type="pathway">
    <text evidence="4 16">Cofactor biosynthesis; coenzyme A biosynthesis; CoA from (R)-pantothenate: step 1/5.</text>
</comment>
<keyword evidence="9 16" id="KW-0547">Nucleotide-binding</keyword>
<comment type="subunit">
    <text evidence="5 16">Homodimer.</text>
</comment>
<dbReference type="GO" id="GO:0004594">
    <property type="term" value="F:pantothenate kinase activity"/>
    <property type="evidence" value="ECO:0007669"/>
    <property type="project" value="UniProtKB-UniRule"/>
</dbReference>
<comment type="catalytic activity">
    <reaction evidence="1 16">
        <text>(R)-pantothenate + ATP = (R)-4'-phosphopantothenate + ADP + H(+)</text>
        <dbReference type="Rhea" id="RHEA:16373"/>
        <dbReference type="ChEBI" id="CHEBI:10986"/>
        <dbReference type="ChEBI" id="CHEBI:15378"/>
        <dbReference type="ChEBI" id="CHEBI:29032"/>
        <dbReference type="ChEBI" id="CHEBI:30616"/>
        <dbReference type="ChEBI" id="CHEBI:456216"/>
        <dbReference type="EC" id="2.7.1.33"/>
    </reaction>
</comment>
<feature type="binding site" evidence="16">
    <location>
        <position position="178"/>
    </location>
    <ligand>
        <name>substrate</name>
    </ligand>
</feature>
<dbReference type="CDD" id="cd24015">
    <property type="entry name" value="ASKHA_NBD_PanK-III"/>
    <property type="match status" value="1"/>
</dbReference>
<dbReference type="AlphaFoldDB" id="A0A4R8IT76"/>
<feature type="active site" description="Proton acceptor" evidence="16">
    <location>
        <position position="103"/>
    </location>
</feature>
<evidence type="ECO:0000256" key="16">
    <source>
        <dbReference type="HAMAP-Rule" id="MF_01274"/>
    </source>
</evidence>
<name>A0A4R8IT76_9GAMM</name>
<dbReference type="Pfam" id="PF03309">
    <property type="entry name" value="Pan_kinase"/>
    <property type="match status" value="1"/>
</dbReference>
<dbReference type="GO" id="GO:0046872">
    <property type="term" value="F:metal ion binding"/>
    <property type="evidence" value="ECO:0007669"/>
    <property type="project" value="UniProtKB-KW"/>
</dbReference>
<dbReference type="PANTHER" id="PTHR34265:SF1">
    <property type="entry name" value="TYPE III PANTOTHENATE KINASE"/>
    <property type="match status" value="1"/>
</dbReference>
<gene>
    <name evidence="16" type="primary">coaX</name>
    <name evidence="17" type="ORF">EDC23_1939</name>
</gene>
<evidence type="ECO:0000256" key="4">
    <source>
        <dbReference type="ARBA" id="ARBA00005225"/>
    </source>
</evidence>
<feature type="binding site" evidence="16">
    <location>
        <position position="94"/>
    </location>
    <ligand>
        <name>substrate</name>
    </ligand>
</feature>
<proteinExistence type="inferred from homology"/>
<keyword evidence="18" id="KW-1185">Reference proteome</keyword>
<comment type="caution">
    <text evidence="17">The sequence shown here is derived from an EMBL/GenBank/DDBJ whole genome shotgun (WGS) entry which is preliminary data.</text>
</comment>
<feature type="binding site" evidence="16">
    <location>
        <begin position="6"/>
        <end position="13"/>
    </location>
    <ligand>
        <name>ATP</name>
        <dbReference type="ChEBI" id="CHEBI:30616"/>
    </ligand>
</feature>
<dbReference type="NCBIfam" id="TIGR00671">
    <property type="entry name" value="baf"/>
    <property type="match status" value="1"/>
</dbReference>
<keyword evidence="11 16" id="KW-0067">ATP-binding</keyword>
<dbReference type="EC" id="2.7.1.33" evidence="6 16"/>
<evidence type="ECO:0000256" key="3">
    <source>
        <dbReference type="ARBA" id="ARBA00004496"/>
    </source>
</evidence>
<dbReference type="GO" id="GO:0015937">
    <property type="term" value="P:coenzyme A biosynthetic process"/>
    <property type="evidence" value="ECO:0007669"/>
    <property type="project" value="UniProtKB-UniRule"/>
</dbReference>
<evidence type="ECO:0000256" key="7">
    <source>
        <dbReference type="ARBA" id="ARBA00022490"/>
    </source>
</evidence>
<evidence type="ECO:0000256" key="13">
    <source>
        <dbReference type="ARBA" id="ARBA00022993"/>
    </source>
</evidence>
<reference evidence="17 18" key="1">
    <citation type="submission" date="2019-03" db="EMBL/GenBank/DDBJ databases">
        <title>Genomic Encyclopedia of Type Strains, Phase IV (KMG-IV): sequencing the most valuable type-strain genomes for metagenomic binning, comparative biology and taxonomic classification.</title>
        <authorList>
            <person name="Goeker M."/>
        </authorList>
    </citation>
    <scope>NUCLEOTIDE SEQUENCE [LARGE SCALE GENOMIC DNA]</scope>
    <source>
        <strain evidence="17 18">DSM 16326</strain>
    </source>
</reference>